<dbReference type="PANTHER" id="PTHR12526">
    <property type="entry name" value="GLYCOSYLTRANSFERASE"/>
    <property type="match status" value="1"/>
</dbReference>
<name>A0ABV1NWE1_9ACTN</name>
<protein>
    <submittedName>
        <fullName evidence="5">Glycosyltransferase</fullName>
        <ecNumber evidence="5">2.4.-.-</ecNumber>
    </submittedName>
</protein>
<feature type="domain" description="Glycosyltransferase subfamily 4-like N-terminal" evidence="4">
    <location>
        <begin position="12"/>
        <end position="164"/>
    </location>
</feature>
<dbReference type="InterPro" id="IPR028098">
    <property type="entry name" value="Glyco_trans_4-like_N"/>
</dbReference>
<evidence type="ECO:0000256" key="2">
    <source>
        <dbReference type="ARBA" id="ARBA00022676"/>
    </source>
</evidence>
<dbReference type="EC" id="2.4.-.-" evidence="5"/>
<organism evidence="5 6">
    <name type="scientific">Nocardioides kribbensis</name>
    <dbReference type="NCBI Taxonomy" id="305517"/>
    <lineage>
        <taxon>Bacteria</taxon>
        <taxon>Bacillati</taxon>
        <taxon>Actinomycetota</taxon>
        <taxon>Actinomycetes</taxon>
        <taxon>Propionibacteriales</taxon>
        <taxon>Nocardioidaceae</taxon>
        <taxon>Nocardioides</taxon>
    </lineage>
</organism>
<comment type="caution">
    <text evidence="5">The sequence shown here is derived from an EMBL/GenBank/DDBJ whole genome shotgun (WGS) entry which is preliminary data.</text>
</comment>
<sequence length="377" mass="39103">MRVLVTIAEMGPGGAETLVAEMAAHLAAEGHQVSLASSGGFREREVAGIGGVDTLRVPLRRDTALDRARSVVRLAAHAQRLRPDLVHAHNVRATLVARMATYPAGGPPVLSTVHGLPPQSYPRAVGVLTRCADHVVAVSDSVADDLVAAGLDPQRLSVIENAVRVAPAARAGDRVAARRDLGLPEGGPVVLCLARLAGPKRQDLLVEAWAERRAQHGDGRGHGEALGTLLLVGEGPHRRALEQQVADAGLTASVRLLGERADVARLLAAADVLVLPSDREGLPMAVLEAMAVGVPVVASDVGGLASLGDAVTRVTPGSAPRLAAGLHEVLAGGRAVTERTARARGLVDARFATATMHAAYRDLYRRLLTGLGGALGW</sequence>
<dbReference type="Gene3D" id="3.40.50.2000">
    <property type="entry name" value="Glycogen Phosphorylase B"/>
    <property type="match status" value="2"/>
</dbReference>
<accession>A0ABV1NWE1</accession>
<proteinExistence type="inferred from homology"/>
<dbReference type="Pfam" id="PF13439">
    <property type="entry name" value="Glyco_transf_4"/>
    <property type="match status" value="1"/>
</dbReference>
<dbReference type="PANTHER" id="PTHR12526:SF640">
    <property type="entry name" value="COLANIC ACID BIOSYNTHESIS GLYCOSYLTRANSFERASE WCAL-RELATED"/>
    <property type="match status" value="1"/>
</dbReference>
<keyword evidence="2 5" id="KW-0328">Glycosyltransferase</keyword>
<evidence type="ECO:0000256" key="3">
    <source>
        <dbReference type="ARBA" id="ARBA00022679"/>
    </source>
</evidence>
<dbReference type="GO" id="GO:0016757">
    <property type="term" value="F:glycosyltransferase activity"/>
    <property type="evidence" value="ECO:0007669"/>
    <property type="project" value="UniProtKB-KW"/>
</dbReference>
<evidence type="ECO:0000313" key="5">
    <source>
        <dbReference type="EMBL" id="MEQ7846811.1"/>
    </source>
</evidence>
<dbReference type="RefSeq" id="WP_349804097.1">
    <property type="nucleotide sequence ID" value="NZ_JBEGDP010000004.1"/>
</dbReference>
<dbReference type="Pfam" id="PF13692">
    <property type="entry name" value="Glyco_trans_1_4"/>
    <property type="match status" value="1"/>
</dbReference>
<evidence type="ECO:0000256" key="1">
    <source>
        <dbReference type="ARBA" id="ARBA00009481"/>
    </source>
</evidence>
<dbReference type="CDD" id="cd03811">
    <property type="entry name" value="GT4_GT28_WabH-like"/>
    <property type="match status" value="1"/>
</dbReference>
<gene>
    <name evidence="5" type="ORF">V6R90_05930</name>
</gene>
<reference evidence="5 6" key="1">
    <citation type="submission" date="2024-02" db="EMBL/GenBank/DDBJ databases">
        <title>Full genome sequence of Nocardioides kribbensis.</title>
        <authorList>
            <person name="Poletto B.L."/>
            <person name="Silva G."/>
            <person name="Galante D."/>
            <person name="Campos K.R."/>
            <person name="Santos M.B.N."/>
            <person name="Sacchi C.T."/>
        </authorList>
    </citation>
    <scope>NUCLEOTIDE SEQUENCE [LARGE SCALE GENOMIC DNA]</scope>
    <source>
        <strain evidence="5 6">O4R</strain>
    </source>
</reference>
<dbReference type="EMBL" id="JBEGDP010000004">
    <property type="protein sequence ID" value="MEQ7846811.1"/>
    <property type="molecule type" value="Genomic_DNA"/>
</dbReference>
<dbReference type="Proteomes" id="UP001482520">
    <property type="component" value="Unassembled WGS sequence"/>
</dbReference>
<keyword evidence="6" id="KW-1185">Reference proteome</keyword>
<keyword evidence="3 5" id="KW-0808">Transferase</keyword>
<evidence type="ECO:0000259" key="4">
    <source>
        <dbReference type="Pfam" id="PF13439"/>
    </source>
</evidence>
<comment type="similarity">
    <text evidence="1">Belongs to the glycosyltransferase group 1 family. Glycosyltransferase 4 subfamily.</text>
</comment>
<dbReference type="SUPFAM" id="SSF53756">
    <property type="entry name" value="UDP-Glycosyltransferase/glycogen phosphorylase"/>
    <property type="match status" value="1"/>
</dbReference>
<evidence type="ECO:0000313" key="6">
    <source>
        <dbReference type="Proteomes" id="UP001482520"/>
    </source>
</evidence>